<dbReference type="EMBL" id="JAQQWN010000002">
    <property type="protein sequence ID" value="KAK8094789.1"/>
    <property type="molecule type" value="Genomic_DNA"/>
</dbReference>
<gene>
    <name evidence="2" type="ORF">PG997_001474</name>
</gene>
<feature type="region of interest" description="Disordered" evidence="1">
    <location>
        <begin position="69"/>
        <end position="155"/>
    </location>
</feature>
<dbReference type="RefSeq" id="XP_066675562.1">
    <property type="nucleotide sequence ID" value="XM_066805789.1"/>
</dbReference>
<evidence type="ECO:0000256" key="1">
    <source>
        <dbReference type="SAM" id="MobiDB-lite"/>
    </source>
</evidence>
<proteinExistence type="predicted"/>
<feature type="compositionally biased region" description="Low complexity" evidence="1">
    <location>
        <begin position="78"/>
        <end position="119"/>
    </location>
</feature>
<evidence type="ECO:0000313" key="3">
    <source>
        <dbReference type="Proteomes" id="UP001433268"/>
    </source>
</evidence>
<comment type="caution">
    <text evidence="2">The sequence shown here is derived from an EMBL/GenBank/DDBJ whole genome shotgun (WGS) entry which is preliminary data.</text>
</comment>
<name>A0ABR1XDW0_9PEZI</name>
<feature type="compositionally biased region" description="Pro residues" evidence="1">
    <location>
        <begin position="137"/>
        <end position="149"/>
    </location>
</feature>
<protein>
    <submittedName>
        <fullName evidence="2">Uncharacterized protein</fullName>
    </submittedName>
</protein>
<accession>A0ABR1XDW0</accession>
<evidence type="ECO:0000313" key="2">
    <source>
        <dbReference type="EMBL" id="KAK8094789.1"/>
    </source>
</evidence>
<keyword evidence="3" id="KW-1185">Reference proteome</keyword>
<dbReference type="GeneID" id="92038849"/>
<sequence>MPRGNNNSREAMVSFPLRGRQATGDDIHINLPASILPASSSTSGNYMRTINMRYNIPAETLDLSSHETYSWGPNNNTSGSSSATSSRAITSSADSSESTSSGSSSSDPSLDSPPSYSESVATGPSAIWSGGSYYTAPPQPRALRPPPLPSASTTYPTGAILVNEASFASAS</sequence>
<reference evidence="2 3" key="1">
    <citation type="submission" date="2023-01" db="EMBL/GenBank/DDBJ databases">
        <title>Analysis of 21 Apiospora genomes using comparative genomics revels a genus with tremendous synthesis potential of carbohydrate active enzymes and secondary metabolites.</title>
        <authorList>
            <person name="Sorensen T."/>
        </authorList>
    </citation>
    <scope>NUCLEOTIDE SEQUENCE [LARGE SCALE GENOMIC DNA]</scope>
    <source>
        <strain evidence="2 3">CBS 114990</strain>
    </source>
</reference>
<dbReference type="Proteomes" id="UP001433268">
    <property type="component" value="Unassembled WGS sequence"/>
</dbReference>
<organism evidence="2 3">
    <name type="scientific">Apiospora hydei</name>
    <dbReference type="NCBI Taxonomy" id="1337664"/>
    <lineage>
        <taxon>Eukaryota</taxon>
        <taxon>Fungi</taxon>
        <taxon>Dikarya</taxon>
        <taxon>Ascomycota</taxon>
        <taxon>Pezizomycotina</taxon>
        <taxon>Sordariomycetes</taxon>
        <taxon>Xylariomycetidae</taxon>
        <taxon>Amphisphaeriales</taxon>
        <taxon>Apiosporaceae</taxon>
        <taxon>Apiospora</taxon>
    </lineage>
</organism>